<name>X1FR81_9ZZZZ</name>
<comment type="caution">
    <text evidence="2">The sequence shown here is derived from an EMBL/GenBank/DDBJ whole genome shotgun (WGS) entry which is preliminary data.</text>
</comment>
<dbReference type="InterPro" id="IPR036652">
    <property type="entry name" value="YjeF_N_dom_sf"/>
</dbReference>
<organism evidence="2">
    <name type="scientific">marine sediment metagenome</name>
    <dbReference type="NCBI Taxonomy" id="412755"/>
    <lineage>
        <taxon>unclassified sequences</taxon>
        <taxon>metagenomes</taxon>
        <taxon>ecological metagenomes</taxon>
    </lineage>
</organism>
<feature type="domain" description="YjeF N-terminal" evidence="1">
    <location>
        <begin position="18"/>
        <end position="60"/>
    </location>
</feature>
<dbReference type="Gene3D" id="3.40.50.10260">
    <property type="entry name" value="YjeF N-terminal domain"/>
    <property type="match status" value="1"/>
</dbReference>
<protein>
    <recommendedName>
        <fullName evidence="1">YjeF N-terminal domain-containing protein</fullName>
    </recommendedName>
</protein>
<dbReference type="InterPro" id="IPR004443">
    <property type="entry name" value="YjeF_N_dom"/>
</dbReference>
<evidence type="ECO:0000313" key="2">
    <source>
        <dbReference type="EMBL" id="GAH47462.1"/>
    </source>
</evidence>
<gene>
    <name evidence="2" type="ORF">S03H2_38950</name>
</gene>
<dbReference type="EMBL" id="BARU01024046">
    <property type="protein sequence ID" value="GAH47462.1"/>
    <property type="molecule type" value="Genomic_DNA"/>
</dbReference>
<feature type="non-terminal residue" evidence="2">
    <location>
        <position position="60"/>
    </location>
</feature>
<sequence>MRKYSPGKKCVVMSRDEVRAFDSWAINELGVPGVVLMENAGRSCAELIKERLAGVEEAKG</sequence>
<reference evidence="2" key="1">
    <citation type="journal article" date="2014" name="Front. Microbiol.">
        <title>High frequency of phylogenetically diverse reductive dehalogenase-homologous genes in deep subseafloor sedimentary metagenomes.</title>
        <authorList>
            <person name="Kawai M."/>
            <person name="Futagami T."/>
            <person name="Toyoda A."/>
            <person name="Takaki Y."/>
            <person name="Nishi S."/>
            <person name="Hori S."/>
            <person name="Arai W."/>
            <person name="Tsubouchi T."/>
            <person name="Morono Y."/>
            <person name="Uchiyama I."/>
            <person name="Ito T."/>
            <person name="Fujiyama A."/>
            <person name="Inagaki F."/>
            <person name="Takami H."/>
        </authorList>
    </citation>
    <scope>NUCLEOTIDE SEQUENCE</scope>
    <source>
        <strain evidence="2">Expedition CK06-06</strain>
    </source>
</reference>
<dbReference type="PROSITE" id="PS51385">
    <property type="entry name" value="YJEF_N"/>
    <property type="match status" value="1"/>
</dbReference>
<accession>X1FR81</accession>
<evidence type="ECO:0000259" key="1">
    <source>
        <dbReference type="PROSITE" id="PS51385"/>
    </source>
</evidence>
<dbReference type="SUPFAM" id="SSF64153">
    <property type="entry name" value="YjeF N-terminal domain-like"/>
    <property type="match status" value="1"/>
</dbReference>
<dbReference type="AlphaFoldDB" id="X1FR81"/>
<proteinExistence type="predicted"/>